<keyword evidence="3" id="KW-1185">Reference proteome</keyword>
<evidence type="ECO:0000259" key="1">
    <source>
        <dbReference type="Pfam" id="PF18701"/>
    </source>
</evidence>
<accession>A0A9J6FDE7</accession>
<dbReference type="EMBL" id="JABSTR010000001">
    <property type="protein sequence ID" value="KAH9360907.1"/>
    <property type="molecule type" value="Genomic_DNA"/>
</dbReference>
<evidence type="ECO:0000313" key="3">
    <source>
        <dbReference type="Proteomes" id="UP000821853"/>
    </source>
</evidence>
<dbReference type="Pfam" id="PF18701">
    <property type="entry name" value="DUF5641"/>
    <property type="match status" value="1"/>
</dbReference>
<sequence>MGNRVPAEYPSSQQQAVRAGDIVLVDDPLRPRQTWRLARMTDLHVGRDRKIRACSIKLANGSQLQRSIRMLYPLEVRSEENS</sequence>
<feature type="domain" description="DUF5641" evidence="1">
    <location>
        <begin position="12"/>
        <end position="74"/>
    </location>
</feature>
<comment type="caution">
    <text evidence="2">The sequence shown here is derived from an EMBL/GenBank/DDBJ whole genome shotgun (WGS) entry which is preliminary data.</text>
</comment>
<dbReference type="OMA" id="INQVEHR"/>
<dbReference type="Proteomes" id="UP000821853">
    <property type="component" value="Chromosome 1"/>
</dbReference>
<protein>
    <recommendedName>
        <fullName evidence="1">DUF5641 domain-containing protein</fullName>
    </recommendedName>
</protein>
<name>A0A9J6FDE7_HAELO</name>
<evidence type="ECO:0000313" key="2">
    <source>
        <dbReference type="EMBL" id="KAH9360907.1"/>
    </source>
</evidence>
<dbReference type="VEuPathDB" id="VectorBase:HLOH_059307"/>
<dbReference type="InterPro" id="IPR040676">
    <property type="entry name" value="DUF5641"/>
</dbReference>
<dbReference type="AlphaFoldDB" id="A0A9J6FDE7"/>
<gene>
    <name evidence="2" type="ORF">HPB48_003594</name>
</gene>
<dbReference type="OrthoDB" id="6430419at2759"/>
<proteinExistence type="predicted"/>
<reference evidence="2 3" key="1">
    <citation type="journal article" date="2020" name="Cell">
        <title>Large-Scale Comparative Analyses of Tick Genomes Elucidate Their Genetic Diversity and Vector Capacities.</title>
        <authorList>
            <consortium name="Tick Genome and Microbiome Consortium (TIGMIC)"/>
            <person name="Jia N."/>
            <person name="Wang J."/>
            <person name="Shi W."/>
            <person name="Du L."/>
            <person name="Sun Y."/>
            <person name="Zhan W."/>
            <person name="Jiang J.F."/>
            <person name="Wang Q."/>
            <person name="Zhang B."/>
            <person name="Ji P."/>
            <person name="Bell-Sakyi L."/>
            <person name="Cui X.M."/>
            <person name="Yuan T.T."/>
            <person name="Jiang B.G."/>
            <person name="Yang W.F."/>
            <person name="Lam T.T."/>
            <person name="Chang Q.C."/>
            <person name="Ding S.J."/>
            <person name="Wang X.J."/>
            <person name="Zhu J.G."/>
            <person name="Ruan X.D."/>
            <person name="Zhao L."/>
            <person name="Wei J.T."/>
            <person name="Ye R.Z."/>
            <person name="Que T.C."/>
            <person name="Du C.H."/>
            <person name="Zhou Y.H."/>
            <person name="Cheng J.X."/>
            <person name="Dai P.F."/>
            <person name="Guo W.B."/>
            <person name="Han X.H."/>
            <person name="Huang E.J."/>
            <person name="Li L.F."/>
            <person name="Wei W."/>
            <person name="Gao Y.C."/>
            <person name="Liu J.Z."/>
            <person name="Shao H.Z."/>
            <person name="Wang X."/>
            <person name="Wang C.C."/>
            <person name="Yang T.C."/>
            <person name="Huo Q.B."/>
            <person name="Li W."/>
            <person name="Chen H.Y."/>
            <person name="Chen S.E."/>
            <person name="Zhou L.G."/>
            <person name="Ni X.B."/>
            <person name="Tian J.H."/>
            <person name="Sheng Y."/>
            <person name="Liu T."/>
            <person name="Pan Y.S."/>
            <person name="Xia L.Y."/>
            <person name="Li J."/>
            <person name="Zhao F."/>
            <person name="Cao W.C."/>
        </authorList>
    </citation>
    <scope>NUCLEOTIDE SEQUENCE [LARGE SCALE GENOMIC DNA]</scope>
    <source>
        <strain evidence="2">HaeL-2018</strain>
    </source>
</reference>
<organism evidence="2 3">
    <name type="scientific">Haemaphysalis longicornis</name>
    <name type="common">Bush tick</name>
    <dbReference type="NCBI Taxonomy" id="44386"/>
    <lineage>
        <taxon>Eukaryota</taxon>
        <taxon>Metazoa</taxon>
        <taxon>Ecdysozoa</taxon>
        <taxon>Arthropoda</taxon>
        <taxon>Chelicerata</taxon>
        <taxon>Arachnida</taxon>
        <taxon>Acari</taxon>
        <taxon>Parasitiformes</taxon>
        <taxon>Ixodida</taxon>
        <taxon>Ixodoidea</taxon>
        <taxon>Ixodidae</taxon>
        <taxon>Haemaphysalinae</taxon>
        <taxon>Haemaphysalis</taxon>
    </lineage>
</organism>